<gene>
    <name evidence="6" type="ORF">HNQ77_001064</name>
</gene>
<evidence type="ECO:0000256" key="5">
    <source>
        <dbReference type="PIRSR" id="PIRSR609662-50"/>
    </source>
</evidence>
<dbReference type="GO" id="GO:0005737">
    <property type="term" value="C:cytoplasm"/>
    <property type="evidence" value="ECO:0007669"/>
    <property type="project" value="UniProtKB-SubCell"/>
</dbReference>
<keyword evidence="2" id="KW-0963">Cytoplasm</keyword>
<dbReference type="InterPro" id="IPR009662">
    <property type="entry name" value="Malonate_deCO2ase_dsu"/>
</dbReference>
<evidence type="ECO:0000256" key="1">
    <source>
        <dbReference type="ARBA" id="ARBA00004496"/>
    </source>
</evidence>
<comment type="PTM">
    <text evidence="5">Covalently binds the prosthetic group of malonate decarboxylase.</text>
</comment>
<keyword evidence="7" id="KW-1185">Reference proteome</keyword>
<dbReference type="Pfam" id="PF06857">
    <property type="entry name" value="ACP"/>
    <property type="match status" value="1"/>
</dbReference>
<proteinExistence type="inferred from homology"/>
<dbReference type="NCBIfam" id="TIGR03130">
    <property type="entry name" value="malonate_delta"/>
    <property type="match status" value="1"/>
</dbReference>
<evidence type="ECO:0000256" key="2">
    <source>
        <dbReference type="ARBA" id="ARBA00022490"/>
    </source>
</evidence>
<dbReference type="OrthoDB" id="120290at2"/>
<dbReference type="RefSeq" id="WP_050062045.1">
    <property type="nucleotide sequence ID" value="NZ_JACHEK010000002.1"/>
</dbReference>
<dbReference type="InterPro" id="IPR023439">
    <property type="entry name" value="Mal_deCO2ase/Cit_lyase_ACP"/>
</dbReference>
<comment type="subcellular location">
    <subcellularLocation>
        <location evidence="1">Cytoplasm</location>
    </subcellularLocation>
</comment>
<comment type="caution">
    <text evidence="6">The sequence shown here is derived from an EMBL/GenBank/DDBJ whole genome shotgun (WGS) entry which is preliminary data.</text>
</comment>
<protein>
    <recommendedName>
        <fullName evidence="4">Malonate decarboxylase acyl carrier protein</fullName>
    </recommendedName>
</protein>
<dbReference type="Proteomes" id="UP000538666">
    <property type="component" value="Unassembled WGS sequence"/>
</dbReference>
<evidence type="ECO:0000313" key="7">
    <source>
        <dbReference type="Proteomes" id="UP000538666"/>
    </source>
</evidence>
<evidence type="ECO:0000256" key="3">
    <source>
        <dbReference type="ARBA" id="ARBA00022553"/>
    </source>
</evidence>
<dbReference type="HAMAP" id="MF_00710">
    <property type="entry name" value="Malonate_deCO2ase_dsu"/>
    <property type="match status" value="1"/>
</dbReference>
<reference evidence="6 7" key="1">
    <citation type="submission" date="2020-08" db="EMBL/GenBank/DDBJ databases">
        <title>Genomic Encyclopedia of Type Strains, Phase IV (KMG-IV): sequencing the most valuable type-strain genomes for metagenomic binning, comparative biology and taxonomic classification.</title>
        <authorList>
            <person name="Goeker M."/>
        </authorList>
    </citation>
    <scope>NUCLEOTIDE SEQUENCE [LARGE SCALE GENOMIC DNA]</scope>
    <source>
        <strain evidence="6 7">DSM 103733</strain>
    </source>
</reference>
<accession>A0A841JPQ3</accession>
<dbReference type="NCBIfam" id="NF002293">
    <property type="entry name" value="PRK01220.1"/>
    <property type="match status" value="1"/>
</dbReference>
<evidence type="ECO:0000313" key="6">
    <source>
        <dbReference type="EMBL" id="MBB6143120.1"/>
    </source>
</evidence>
<dbReference type="EMBL" id="JACHEK010000002">
    <property type="protein sequence ID" value="MBB6143120.1"/>
    <property type="molecule type" value="Genomic_DNA"/>
</dbReference>
<sequence>MEKIEFNYPEAKRLITKRAHVGVVGSGDMEVLLEPNREEGAQVFITTSVNGFGDAWKAVFDRFFSKFDGAVRIDINDAGATPGSVLLRLEQAVEVIEQ</sequence>
<feature type="modified residue" description="O-(phosphoribosyl dephospho-coenzyme A)serine" evidence="5">
    <location>
        <position position="26"/>
    </location>
</feature>
<evidence type="ECO:0000256" key="4">
    <source>
        <dbReference type="NCBIfam" id="TIGR03130"/>
    </source>
</evidence>
<keyword evidence="3 5" id="KW-0597">Phosphoprotein</keyword>
<name>A0A841JPQ3_9BACT</name>
<organism evidence="6 7">
    <name type="scientific">Silvibacterium bohemicum</name>
    <dbReference type="NCBI Taxonomy" id="1577686"/>
    <lineage>
        <taxon>Bacteria</taxon>
        <taxon>Pseudomonadati</taxon>
        <taxon>Acidobacteriota</taxon>
        <taxon>Terriglobia</taxon>
        <taxon>Terriglobales</taxon>
        <taxon>Acidobacteriaceae</taxon>
        <taxon>Silvibacterium</taxon>
    </lineage>
</organism>
<dbReference type="AlphaFoldDB" id="A0A841JPQ3"/>